<dbReference type="PANTHER" id="PTHR36849:SF1">
    <property type="entry name" value="CYTOPLASMIC PROTEIN"/>
    <property type="match status" value="1"/>
</dbReference>
<protein>
    <submittedName>
        <fullName evidence="1">DUF488 domain-containing protein YeaO</fullName>
    </submittedName>
</protein>
<dbReference type="Proteomes" id="UP001158598">
    <property type="component" value="Chromosome"/>
</dbReference>
<dbReference type="InterPro" id="IPR052552">
    <property type="entry name" value="YeaO-like"/>
</dbReference>
<dbReference type="AlphaFoldDB" id="A0AA35UTM7"/>
<reference evidence="1" key="1">
    <citation type="submission" date="2023-03" db="EMBL/GenBank/DDBJ databases">
        <authorList>
            <person name="Pearce D."/>
        </authorList>
    </citation>
    <scope>NUCLEOTIDE SEQUENCE</scope>
    <source>
        <strain evidence="1">Mc</strain>
    </source>
</reference>
<accession>A0AA35UTM7</accession>
<sequence>MTIRLKRVYEPSSPEDGERFLVERLWPRGISRQALALDGWLKDIAPSKELRRWYGHDPRKWGEFRQRYLAELDRAPAALTLLLEACSRGTVTLLYSARNGECSSAVALRDYLERHLNPDPT</sequence>
<dbReference type="PANTHER" id="PTHR36849">
    <property type="entry name" value="CYTOPLASMIC PROTEIN-RELATED"/>
    <property type="match status" value="1"/>
</dbReference>
<dbReference type="OMA" id="RIYDHEQ"/>
<name>A0AA35UTM7_METCP</name>
<evidence type="ECO:0000313" key="1">
    <source>
        <dbReference type="EMBL" id="CAI8772594.1"/>
    </source>
</evidence>
<gene>
    <name evidence="1" type="ORF">MCNOR_1048</name>
</gene>
<dbReference type="Pfam" id="PF22752">
    <property type="entry name" value="DUF488-N3i"/>
    <property type="match status" value="1"/>
</dbReference>
<evidence type="ECO:0000313" key="2">
    <source>
        <dbReference type="Proteomes" id="UP001158598"/>
    </source>
</evidence>
<dbReference type="EMBL" id="OX458332">
    <property type="protein sequence ID" value="CAI8772594.1"/>
    <property type="molecule type" value="Genomic_DNA"/>
</dbReference>
<dbReference type="RefSeq" id="WP_010959695.1">
    <property type="nucleotide sequence ID" value="NZ_CP079097.1"/>
</dbReference>
<organism evidence="1 2">
    <name type="scientific">Methylococcus capsulatus</name>
    <dbReference type="NCBI Taxonomy" id="414"/>
    <lineage>
        <taxon>Bacteria</taxon>
        <taxon>Pseudomonadati</taxon>
        <taxon>Pseudomonadota</taxon>
        <taxon>Gammaproteobacteria</taxon>
        <taxon>Methylococcales</taxon>
        <taxon>Methylococcaceae</taxon>
        <taxon>Methylococcus</taxon>
    </lineage>
</organism>
<dbReference type="GeneID" id="88222675"/>
<proteinExistence type="predicted"/>